<evidence type="ECO:0000313" key="1">
    <source>
        <dbReference type="EMBL" id="OCR24115.1"/>
    </source>
</evidence>
<dbReference type="RefSeq" id="WP_065833992.1">
    <property type="nucleotide sequence ID" value="NZ_LGSI01000049.1"/>
</dbReference>
<gene>
    <name evidence="1" type="ORF">AFK24_15225</name>
</gene>
<organism evidence="1 2">
    <name type="scientific">Pseudomonas syringae</name>
    <dbReference type="NCBI Taxonomy" id="317"/>
    <lineage>
        <taxon>Bacteria</taxon>
        <taxon>Pseudomonadati</taxon>
        <taxon>Pseudomonadota</taxon>
        <taxon>Gammaproteobacteria</taxon>
        <taxon>Pseudomonadales</taxon>
        <taxon>Pseudomonadaceae</taxon>
        <taxon>Pseudomonas</taxon>
    </lineage>
</organism>
<dbReference type="EMBL" id="LGSI01000049">
    <property type="protein sequence ID" value="OCR24115.1"/>
    <property type="molecule type" value="Genomic_DNA"/>
</dbReference>
<dbReference type="Proteomes" id="UP000093104">
    <property type="component" value="Unassembled WGS sequence"/>
</dbReference>
<dbReference type="AlphaFoldDB" id="A0A1C7Z7E4"/>
<protein>
    <submittedName>
        <fullName evidence="1">Uncharacterized protein</fullName>
    </submittedName>
</protein>
<comment type="caution">
    <text evidence="1">The sequence shown here is derived from an EMBL/GenBank/DDBJ whole genome shotgun (WGS) entry which is preliminary data.</text>
</comment>
<proteinExistence type="predicted"/>
<name>A0A1C7Z7E4_PSESX</name>
<evidence type="ECO:0000313" key="2">
    <source>
        <dbReference type="Proteomes" id="UP000093104"/>
    </source>
</evidence>
<sequence>MNTEKSSSSATNSNTATSVASSGAILIRDKDNATCSLPAPTSGSGETKIYGFRESDSPCKNDTARTVQFTDLPSATKILLTDRDDAIESEDQNFWFSFVTTRKRTSTIIIELEYIDTYAVGDIIEPGLKLTGKYRKNGNAQIRDTLSGVSIRAATSPPDPA</sequence>
<dbReference type="OrthoDB" id="3699462at2"/>
<reference evidence="1 2" key="1">
    <citation type="submission" date="2015-07" db="EMBL/GenBank/DDBJ databases">
        <title>Draft genome sequence of a diazotrophic, plant growth-promoting rhizobacterium of the Pseudomonas syringae complex.</title>
        <authorList>
            <person name="Patten C.L."/>
            <person name="Jeong H."/>
        </authorList>
    </citation>
    <scope>NUCLEOTIDE SEQUENCE [LARGE SCALE GENOMIC DNA]</scope>
    <source>
        <strain evidence="1 2">GR12-2</strain>
    </source>
</reference>
<accession>A0A1C7Z7E4</accession>